<dbReference type="RefSeq" id="WP_081139515.1">
    <property type="nucleotide sequence ID" value="NZ_MWUE01000017.1"/>
</dbReference>
<protein>
    <submittedName>
        <fullName evidence="6">Succinate-semialdehyde dehydrogenase (NADP(+))</fullName>
    </submittedName>
</protein>
<keyword evidence="7" id="KW-1185">Reference proteome</keyword>
<comment type="caution">
    <text evidence="6">The sequence shown here is derived from an EMBL/GenBank/DDBJ whole genome shotgun (WGS) entry which is preliminary data.</text>
</comment>
<dbReference type="PROSITE" id="PS00070">
    <property type="entry name" value="ALDEHYDE_DEHYDR_CYS"/>
    <property type="match status" value="1"/>
</dbReference>
<dbReference type="Gene3D" id="3.40.309.10">
    <property type="entry name" value="Aldehyde Dehydrogenase, Chain A, domain 2"/>
    <property type="match status" value="1"/>
</dbReference>
<dbReference type="InterPro" id="IPR050740">
    <property type="entry name" value="Aldehyde_DH_Superfamily"/>
</dbReference>
<dbReference type="AlphaFoldDB" id="A0A1V9DHB4"/>
<dbReference type="PROSITE" id="PS00687">
    <property type="entry name" value="ALDEHYDE_DEHYDR_GLU"/>
    <property type="match status" value="1"/>
</dbReference>
<evidence type="ECO:0000313" key="6">
    <source>
        <dbReference type="EMBL" id="OQP33262.1"/>
    </source>
</evidence>
<dbReference type="Pfam" id="PF00171">
    <property type="entry name" value="Aldedh"/>
    <property type="match status" value="1"/>
</dbReference>
<dbReference type="InterPro" id="IPR016162">
    <property type="entry name" value="Ald_DH_N"/>
</dbReference>
<comment type="similarity">
    <text evidence="1 4">Belongs to the aldehyde dehydrogenase family.</text>
</comment>
<reference evidence="6 7" key="1">
    <citation type="submission" date="2017-02" db="EMBL/GenBank/DDBJ databases">
        <title>Whole genome shotgun sequence of Pantoea agglomerans strain AS1 isolated from a cycad, Zamia floridana in Central Florida, USA.</title>
        <authorList>
            <person name="Lata P."/>
            <person name="Govindarajan S."/>
            <person name="Qi F."/>
            <person name="Li J.-L."/>
            <person name="Maurya S.K."/>
            <person name="Sahoo M.K."/>
        </authorList>
    </citation>
    <scope>NUCLEOTIDE SEQUENCE [LARGE SCALE GENOMIC DNA]</scope>
    <source>
        <strain evidence="6 7">AS1</strain>
    </source>
</reference>
<dbReference type="PANTHER" id="PTHR43353:SF5">
    <property type="entry name" value="SUCCINATE-SEMIALDEHYDE DEHYDROGENASE, MITOCHONDRIAL"/>
    <property type="match status" value="1"/>
</dbReference>
<feature type="active site" evidence="3">
    <location>
        <position position="255"/>
    </location>
</feature>
<dbReference type="EMBL" id="MWUE01000017">
    <property type="protein sequence ID" value="OQP33262.1"/>
    <property type="molecule type" value="Genomic_DNA"/>
</dbReference>
<dbReference type="SUPFAM" id="SSF53720">
    <property type="entry name" value="ALDH-like"/>
    <property type="match status" value="1"/>
</dbReference>
<dbReference type="Gene3D" id="3.40.605.10">
    <property type="entry name" value="Aldehyde Dehydrogenase, Chain A, domain 1"/>
    <property type="match status" value="1"/>
</dbReference>
<feature type="domain" description="Aldehyde dehydrogenase" evidence="5">
    <location>
        <begin position="19"/>
        <end position="478"/>
    </location>
</feature>
<evidence type="ECO:0000313" key="7">
    <source>
        <dbReference type="Proteomes" id="UP000192769"/>
    </source>
</evidence>
<evidence type="ECO:0000256" key="2">
    <source>
        <dbReference type="ARBA" id="ARBA00023002"/>
    </source>
</evidence>
<dbReference type="Proteomes" id="UP000192769">
    <property type="component" value="Unassembled WGS sequence"/>
</dbReference>
<dbReference type="OrthoDB" id="9812625at2"/>
<evidence type="ECO:0000259" key="5">
    <source>
        <dbReference type="Pfam" id="PF00171"/>
    </source>
</evidence>
<dbReference type="CDD" id="cd07103">
    <property type="entry name" value="ALDH_F5_SSADH_GabD"/>
    <property type="match status" value="1"/>
</dbReference>
<dbReference type="FunFam" id="3.40.605.10:FF:000005">
    <property type="entry name" value="Succinate-semialdehyde dehydrogenase I"/>
    <property type="match status" value="1"/>
</dbReference>
<dbReference type="InterPro" id="IPR016161">
    <property type="entry name" value="Ald_DH/histidinol_DH"/>
</dbReference>
<dbReference type="InterPro" id="IPR015590">
    <property type="entry name" value="Aldehyde_DH_dom"/>
</dbReference>
<sequence>MKLDNPALLIEKNLVEGQWIGADSGATLSVKNVATGEEIASVPLLGRAETQRAIAYAEQAQREWKRRTATERAKILHRWVSLIEESREDLARLITAEGGKPLAEARGEIAYAASFITWFAEEARRVDGAVLQPVNASQRYVVTKQPVGVCAAITPWNFPAAMITRKVAPALASGCAIIVKPAEQTPLTALALARLGEEAGLPAGVLQVVTGDPRAIGEELCQNPTVRKLSFTGSTETGRTLMAQCAPSIKKLSLELGGNAPVIVFDDADLEQAVAGIMASKFRNSGQTCVCANRIYVQRGIYAALSDALVNAVNALKVGNGLDETINQGPLIDERAMNKVESHIHDALEKGATLLTGGKRHPLGGNFFTPTVIGNVDQSMRFAREETFGPVAPLFQFSTDEEVIQYANETEFGLAAYIFTRDARRQWLVPEALEYGMVGVNTGLISNEVAPFGGIKQSGLGREGSRFGMDEYLEIKYVCVAL</sequence>
<name>A0A1V9DHB4_9GAMM</name>
<organism evidence="6 7">
    <name type="scientific">Pantoea latae</name>
    <dbReference type="NCBI Taxonomy" id="1964541"/>
    <lineage>
        <taxon>Bacteria</taxon>
        <taxon>Pseudomonadati</taxon>
        <taxon>Pseudomonadota</taxon>
        <taxon>Gammaproteobacteria</taxon>
        <taxon>Enterobacterales</taxon>
        <taxon>Erwiniaceae</taxon>
        <taxon>Pantoea</taxon>
    </lineage>
</organism>
<dbReference type="GO" id="GO:0009450">
    <property type="term" value="P:gamma-aminobutyric acid catabolic process"/>
    <property type="evidence" value="ECO:0007669"/>
    <property type="project" value="InterPro"/>
</dbReference>
<gene>
    <name evidence="6" type="primary">gabD</name>
    <name evidence="6" type="ORF">B2J69_11975</name>
</gene>
<proteinExistence type="inferred from homology"/>
<keyword evidence="2 4" id="KW-0560">Oxidoreductase</keyword>
<accession>A0A1V9DHB4</accession>
<dbReference type="InterPro" id="IPR016163">
    <property type="entry name" value="Ald_DH_C"/>
</dbReference>
<dbReference type="InterPro" id="IPR029510">
    <property type="entry name" value="Ald_DH_CS_GLU"/>
</dbReference>
<evidence type="ECO:0000256" key="4">
    <source>
        <dbReference type="RuleBase" id="RU003345"/>
    </source>
</evidence>
<evidence type="ECO:0000256" key="3">
    <source>
        <dbReference type="PROSITE-ProRule" id="PRU10007"/>
    </source>
</evidence>
<dbReference type="InterPro" id="IPR016160">
    <property type="entry name" value="Ald_DH_CS_CYS"/>
</dbReference>
<dbReference type="FunFam" id="3.40.309.10:FF:000004">
    <property type="entry name" value="Succinate-semialdehyde dehydrogenase I"/>
    <property type="match status" value="1"/>
</dbReference>
<dbReference type="NCBIfam" id="TIGR01780">
    <property type="entry name" value="SSADH"/>
    <property type="match status" value="1"/>
</dbReference>
<dbReference type="GO" id="GO:0004777">
    <property type="term" value="F:succinate-semialdehyde dehydrogenase (NAD+) activity"/>
    <property type="evidence" value="ECO:0007669"/>
    <property type="project" value="TreeGrafter"/>
</dbReference>
<evidence type="ECO:0000256" key="1">
    <source>
        <dbReference type="ARBA" id="ARBA00009986"/>
    </source>
</evidence>
<dbReference type="GO" id="GO:0005829">
    <property type="term" value="C:cytosol"/>
    <property type="evidence" value="ECO:0007669"/>
    <property type="project" value="TreeGrafter"/>
</dbReference>
<dbReference type="PANTHER" id="PTHR43353">
    <property type="entry name" value="SUCCINATE-SEMIALDEHYDE DEHYDROGENASE, MITOCHONDRIAL"/>
    <property type="match status" value="1"/>
</dbReference>
<dbReference type="InterPro" id="IPR010102">
    <property type="entry name" value="Succ_semiAld_DH"/>
</dbReference>